<proteinExistence type="predicted"/>
<dbReference type="EMBL" id="JADWDJ010000016">
    <property type="protein sequence ID" value="KAG5268112.1"/>
    <property type="molecule type" value="Genomic_DNA"/>
</dbReference>
<sequence length="122" mass="14509">MSIERPSVYSALVDLNCTPKKDRLRIAQERREEKERIQAAREQALLAKEQRAQKQLERSAEERGRRLEQQRQREVLRRAAVDEKRRQQEELEKLLLVFAGVAGWATSWICWCDHLRKLVMLV</sequence>
<feature type="transmembrane region" description="Helical" evidence="2">
    <location>
        <begin position="94"/>
        <end position="111"/>
    </location>
</feature>
<keyword evidence="2" id="KW-0812">Transmembrane</keyword>
<gene>
    <name evidence="3" type="ORF">AALO_G00208380</name>
</gene>
<dbReference type="AlphaFoldDB" id="A0AAV6G222"/>
<keyword evidence="2" id="KW-1133">Transmembrane helix</keyword>
<keyword evidence="4" id="KW-1185">Reference proteome</keyword>
<evidence type="ECO:0000313" key="3">
    <source>
        <dbReference type="EMBL" id="KAG5268112.1"/>
    </source>
</evidence>
<evidence type="ECO:0000256" key="2">
    <source>
        <dbReference type="SAM" id="Phobius"/>
    </source>
</evidence>
<comment type="caution">
    <text evidence="3">The sequence shown here is derived from an EMBL/GenBank/DDBJ whole genome shotgun (WGS) entry which is preliminary data.</text>
</comment>
<accession>A0AAV6G222</accession>
<protein>
    <submittedName>
        <fullName evidence="3">Uncharacterized protein</fullName>
    </submittedName>
</protein>
<reference evidence="3" key="1">
    <citation type="submission" date="2020-10" db="EMBL/GenBank/DDBJ databases">
        <title>Chromosome-scale genome assembly of the Allis shad, Alosa alosa.</title>
        <authorList>
            <person name="Margot Z."/>
            <person name="Christophe K."/>
            <person name="Cabau C."/>
            <person name="Louis A."/>
            <person name="Berthelot C."/>
            <person name="Parey E."/>
            <person name="Roest Crollius H."/>
            <person name="Montfort J."/>
            <person name="Robinson-Rechavi M."/>
            <person name="Bucao C."/>
            <person name="Bouchez O."/>
            <person name="Gislard M."/>
            <person name="Lluch J."/>
            <person name="Milhes M."/>
            <person name="Lampietro C."/>
            <person name="Lopez Roques C."/>
            <person name="Donnadieu C."/>
            <person name="Braasch I."/>
            <person name="Desvignes T."/>
            <person name="Postlethwait J."/>
            <person name="Bobe J."/>
            <person name="Guiguen Y."/>
        </authorList>
    </citation>
    <scope>NUCLEOTIDE SEQUENCE</scope>
    <source>
        <strain evidence="3">M-15738</strain>
        <tissue evidence="3">Blood</tissue>
    </source>
</reference>
<evidence type="ECO:0000256" key="1">
    <source>
        <dbReference type="SAM" id="MobiDB-lite"/>
    </source>
</evidence>
<evidence type="ECO:0000313" key="4">
    <source>
        <dbReference type="Proteomes" id="UP000823561"/>
    </source>
</evidence>
<feature type="region of interest" description="Disordered" evidence="1">
    <location>
        <begin position="51"/>
        <end position="71"/>
    </location>
</feature>
<organism evidence="3 4">
    <name type="scientific">Alosa alosa</name>
    <name type="common">allis shad</name>
    <dbReference type="NCBI Taxonomy" id="278164"/>
    <lineage>
        <taxon>Eukaryota</taxon>
        <taxon>Metazoa</taxon>
        <taxon>Chordata</taxon>
        <taxon>Craniata</taxon>
        <taxon>Vertebrata</taxon>
        <taxon>Euteleostomi</taxon>
        <taxon>Actinopterygii</taxon>
        <taxon>Neopterygii</taxon>
        <taxon>Teleostei</taxon>
        <taxon>Clupei</taxon>
        <taxon>Clupeiformes</taxon>
        <taxon>Clupeoidei</taxon>
        <taxon>Clupeidae</taxon>
        <taxon>Alosa</taxon>
    </lineage>
</organism>
<keyword evidence="2" id="KW-0472">Membrane</keyword>
<dbReference type="Proteomes" id="UP000823561">
    <property type="component" value="Chromosome 16"/>
</dbReference>
<name>A0AAV6G222_9TELE</name>